<dbReference type="AlphaFoldDB" id="A0A3N4HV78"/>
<dbReference type="Proteomes" id="UP000275078">
    <property type="component" value="Unassembled WGS sequence"/>
</dbReference>
<sequence>MSRLSGYDPSEYISFAVESQLDSQIETGEAPSPWQNTESEELSTFNVTAYNHFSACLLSELVELLPPKSGEIQVHPGDIWSHIRGLCDALSKTCPIDAEDPESARSGGKCYLNLTDSEKRKKLGNVIRSKDTKFRCVDGTEGYLHNCMVKYTAEDGTIHERKFFDVFEIVLGDAAIDYDKALKPIEQKTGFFWLKESVPELIYEVEVKAVSVTIQSGTVDPEYKELVRVLDTTGVAAAPIPTRRYVYLSFHEAREAVVYDLHDFAQVITATWLRGVLLEWPEDEPQYNMPDRRSPEQSIRKPILFACRKRFSIPGDPRNERRFYAIVGTVYSLHKRSIDWDASSSHDKTVTGRQYRRYWFRDAPHDFFEIEDAPPPVLTGRVARQHRQIAPSTVISPVPEWQLERYRM</sequence>
<evidence type="ECO:0000313" key="2">
    <source>
        <dbReference type="Proteomes" id="UP000275078"/>
    </source>
</evidence>
<keyword evidence="2" id="KW-1185">Reference proteome</keyword>
<name>A0A3N4HV78_ASCIM</name>
<protein>
    <submittedName>
        <fullName evidence="1">Uncharacterized protein</fullName>
    </submittedName>
</protein>
<evidence type="ECO:0000313" key="1">
    <source>
        <dbReference type="EMBL" id="RPA77742.1"/>
    </source>
</evidence>
<accession>A0A3N4HV78</accession>
<gene>
    <name evidence="1" type="ORF">BJ508DRAFT_364261</name>
</gene>
<dbReference type="EMBL" id="ML119721">
    <property type="protein sequence ID" value="RPA77742.1"/>
    <property type="molecule type" value="Genomic_DNA"/>
</dbReference>
<reference evidence="1 2" key="1">
    <citation type="journal article" date="2018" name="Nat. Ecol. Evol.">
        <title>Pezizomycetes genomes reveal the molecular basis of ectomycorrhizal truffle lifestyle.</title>
        <authorList>
            <person name="Murat C."/>
            <person name="Payen T."/>
            <person name="Noel B."/>
            <person name="Kuo A."/>
            <person name="Morin E."/>
            <person name="Chen J."/>
            <person name="Kohler A."/>
            <person name="Krizsan K."/>
            <person name="Balestrini R."/>
            <person name="Da Silva C."/>
            <person name="Montanini B."/>
            <person name="Hainaut M."/>
            <person name="Levati E."/>
            <person name="Barry K.W."/>
            <person name="Belfiori B."/>
            <person name="Cichocki N."/>
            <person name="Clum A."/>
            <person name="Dockter R.B."/>
            <person name="Fauchery L."/>
            <person name="Guy J."/>
            <person name="Iotti M."/>
            <person name="Le Tacon F."/>
            <person name="Lindquist E.A."/>
            <person name="Lipzen A."/>
            <person name="Malagnac F."/>
            <person name="Mello A."/>
            <person name="Molinier V."/>
            <person name="Miyauchi S."/>
            <person name="Poulain J."/>
            <person name="Riccioni C."/>
            <person name="Rubini A."/>
            <person name="Sitrit Y."/>
            <person name="Splivallo R."/>
            <person name="Traeger S."/>
            <person name="Wang M."/>
            <person name="Zifcakova L."/>
            <person name="Wipf D."/>
            <person name="Zambonelli A."/>
            <person name="Paolocci F."/>
            <person name="Nowrousian M."/>
            <person name="Ottonello S."/>
            <person name="Baldrian P."/>
            <person name="Spatafora J.W."/>
            <person name="Henrissat B."/>
            <person name="Nagy L.G."/>
            <person name="Aury J.M."/>
            <person name="Wincker P."/>
            <person name="Grigoriev I.V."/>
            <person name="Bonfante P."/>
            <person name="Martin F.M."/>
        </authorList>
    </citation>
    <scope>NUCLEOTIDE SEQUENCE [LARGE SCALE GENOMIC DNA]</scope>
    <source>
        <strain evidence="1 2">RN42</strain>
    </source>
</reference>
<proteinExistence type="predicted"/>
<organism evidence="1 2">
    <name type="scientific">Ascobolus immersus RN42</name>
    <dbReference type="NCBI Taxonomy" id="1160509"/>
    <lineage>
        <taxon>Eukaryota</taxon>
        <taxon>Fungi</taxon>
        <taxon>Dikarya</taxon>
        <taxon>Ascomycota</taxon>
        <taxon>Pezizomycotina</taxon>
        <taxon>Pezizomycetes</taxon>
        <taxon>Pezizales</taxon>
        <taxon>Ascobolaceae</taxon>
        <taxon>Ascobolus</taxon>
    </lineage>
</organism>